<protein>
    <submittedName>
        <fullName evidence="4">Flavoprotein WrbA (Trp repressor binding protein)</fullName>
    </submittedName>
</protein>
<proteinExistence type="predicted"/>
<keyword evidence="1" id="KW-0285">Flavoprotein</keyword>
<evidence type="ECO:0000256" key="1">
    <source>
        <dbReference type="ARBA" id="ARBA00022630"/>
    </source>
</evidence>
<dbReference type="GO" id="GO:0016491">
    <property type="term" value="F:oxidoreductase activity"/>
    <property type="evidence" value="ECO:0007669"/>
    <property type="project" value="InterPro"/>
</dbReference>
<dbReference type="PANTHER" id="PTHR43278:SF4">
    <property type="entry name" value="NAD(P)H-DEPENDENT FMN-CONTAINING OXIDOREDUCTASE YWQN-RELATED"/>
    <property type="match status" value="1"/>
</dbReference>
<name>A0A0W0V4M7_9GAMM</name>
<sequence length="209" mass="23524">MKMDRPYNQFLFFFGILLFFYCPFSLANPLIFITYYPTSSTTEMAYAIAKGTQTIPGIDVKILPIDKAHFNNVKNANGIIIGSPVYNANVAPQVQQFINTWPLNVSSYREKVGAAFVVGAGISAGEEGTQMNLIRAMMIFNFIIVGGPNWRQPFGASAITHNKLIKKESEQQHLNPEFLKRGEALGRRVAEVVLRLHNSKYHEKHKETI</sequence>
<reference evidence="4 5" key="1">
    <citation type="submission" date="2015-11" db="EMBL/GenBank/DDBJ databases">
        <title>Genomic analysis of 38 Legionella species identifies large and diverse effector repertoires.</title>
        <authorList>
            <person name="Burstein D."/>
            <person name="Amaro F."/>
            <person name="Zusman T."/>
            <person name="Lifshitz Z."/>
            <person name="Cohen O."/>
            <person name="Gilbert J.A."/>
            <person name="Pupko T."/>
            <person name="Shuman H.A."/>
            <person name="Segal G."/>
        </authorList>
    </citation>
    <scope>NUCLEOTIDE SEQUENCE [LARGE SCALE GENOMIC DNA]</scope>
    <source>
        <strain evidence="4 5">Bercovier 4</strain>
    </source>
</reference>
<dbReference type="InterPro" id="IPR051796">
    <property type="entry name" value="ISF_SsuE-like"/>
</dbReference>
<evidence type="ECO:0000259" key="3">
    <source>
        <dbReference type="PROSITE" id="PS50902"/>
    </source>
</evidence>
<dbReference type="InterPro" id="IPR005025">
    <property type="entry name" value="FMN_Rdtase-like_dom"/>
</dbReference>
<gene>
    <name evidence="4" type="primary">wrbA_2</name>
    <name evidence="4" type="ORF">Lisr_2395</name>
</gene>
<dbReference type="SUPFAM" id="SSF52218">
    <property type="entry name" value="Flavoproteins"/>
    <property type="match status" value="1"/>
</dbReference>
<dbReference type="InterPro" id="IPR008254">
    <property type="entry name" value="Flavodoxin/NO_synth"/>
</dbReference>
<evidence type="ECO:0000256" key="2">
    <source>
        <dbReference type="ARBA" id="ARBA00022643"/>
    </source>
</evidence>
<dbReference type="PATRIC" id="fig|454.4.peg.2619"/>
<keyword evidence="5" id="KW-1185">Reference proteome</keyword>
<evidence type="ECO:0000313" key="5">
    <source>
        <dbReference type="Proteomes" id="UP000054761"/>
    </source>
</evidence>
<dbReference type="STRING" id="454.Lisr_2395"/>
<dbReference type="Gene3D" id="3.40.50.360">
    <property type="match status" value="1"/>
</dbReference>
<dbReference type="PANTHER" id="PTHR43278">
    <property type="entry name" value="NAD(P)H-DEPENDENT FMN-CONTAINING OXIDOREDUCTASE YWQN-RELATED"/>
    <property type="match status" value="1"/>
</dbReference>
<dbReference type="AlphaFoldDB" id="A0A0W0V4M7"/>
<dbReference type="InterPro" id="IPR029039">
    <property type="entry name" value="Flavoprotein-like_sf"/>
</dbReference>
<accession>A0A0W0V4M7</accession>
<dbReference type="Pfam" id="PF03358">
    <property type="entry name" value="FMN_red"/>
    <property type="match status" value="1"/>
</dbReference>
<dbReference type="Proteomes" id="UP000054761">
    <property type="component" value="Unassembled WGS sequence"/>
</dbReference>
<dbReference type="EMBL" id="LNYH01000147">
    <property type="protein sequence ID" value="KTD15050.1"/>
    <property type="molecule type" value="Genomic_DNA"/>
</dbReference>
<comment type="caution">
    <text evidence="4">The sequence shown here is derived from an EMBL/GenBank/DDBJ whole genome shotgun (WGS) entry which is preliminary data.</text>
</comment>
<keyword evidence="2" id="KW-0288">FMN</keyword>
<organism evidence="4 5">
    <name type="scientific">Legionella israelensis</name>
    <dbReference type="NCBI Taxonomy" id="454"/>
    <lineage>
        <taxon>Bacteria</taxon>
        <taxon>Pseudomonadati</taxon>
        <taxon>Pseudomonadota</taxon>
        <taxon>Gammaproteobacteria</taxon>
        <taxon>Legionellales</taxon>
        <taxon>Legionellaceae</taxon>
        <taxon>Legionella</taxon>
    </lineage>
</organism>
<dbReference type="OrthoDB" id="9790745at2"/>
<feature type="domain" description="Flavodoxin-like" evidence="3">
    <location>
        <begin position="30"/>
        <end position="186"/>
    </location>
</feature>
<evidence type="ECO:0000313" key="4">
    <source>
        <dbReference type="EMBL" id="KTD15050.1"/>
    </source>
</evidence>
<dbReference type="GO" id="GO:0010181">
    <property type="term" value="F:FMN binding"/>
    <property type="evidence" value="ECO:0007669"/>
    <property type="project" value="InterPro"/>
</dbReference>
<dbReference type="PROSITE" id="PS50902">
    <property type="entry name" value="FLAVODOXIN_LIKE"/>
    <property type="match status" value="1"/>
</dbReference>